<feature type="region of interest" description="Disordered" evidence="1">
    <location>
        <begin position="133"/>
        <end position="161"/>
    </location>
</feature>
<protein>
    <submittedName>
        <fullName evidence="2">Uncharacterized protein</fullName>
    </submittedName>
</protein>
<reference evidence="2" key="2">
    <citation type="submission" date="2023-05" db="EMBL/GenBank/DDBJ databases">
        <authorList>
            <consortium name="Lawrence Berkeley National Laboratory"/>
            <person name="Steindorff A."/>
            <person name="Hensen N."/>
            <person name="Bonometti L."/>
            <person name="Westerberg I."/>
            <person name="Brannstrom I.O."/>
            <person name="Guillou S."/>
            <person name="Cros-Aarteil S."/>
            <person name="Calhoun S."/>
            <person name="Haridas S."/>
            <person name="Kuo A."/>
            <person name="Mondo S."/>
            <person name="Pangilinan J."/>
            <person name="Riley R."/>
            <person name="Labutti K."/>
            <person name="Andreopoulos B."/>
            <person name="Lipzen A."/>
            <person name="Chen C."/>
            <person name="Yanf M."/>
            <person name="Daum C."/>
            <person name="Ng V."/>
            <person name="Clum A."/>
            <person name="Ohm R."/>
            <person name="Martin F."/>
            <person name="Silar P."/>
            <person name="Natvig D."/>
            <person name="Lalanne C."/>
            <person name="Gautier V."/>
            <person name="Ament-Velasquez S.L."/>
            <person name="Kruys A."/>
            <person name="Hutchinson M.I."/>
            <person name="Powell A.J."/>
            <person name="Barry K."/>
            <person name="Miller A.N."/>
            <person name="Grigoriev I.V."/>
            <person name="Debuchy R."/>
            <person name="Gladieux P."/>
            <person name="Thoren M.H."/>
            <person name="Johannesson H."/>
        </authorList>
    </citation>
    <scope>NUCLEOTIDE SEQUENCE</scope>
    <source>
        <strain evidence="2">CBS 990.96</strain>
    </source>
</reference>
<feature type="region of interest" description="Disordered" evidence="1">
    <location>
        <begin position="1"/>
        <end position="26"/>
    </location>
</feature>
<gene>
    <name evidence="2" type="ORF">QBC38DRAFT_491730</name>
</gene>
<accession>A0AAN6YLS2</accession>
<evidence type="ECO:0000256" key="1">
    <source>
        <dbReference type="SAM" id="MobiDB-lite"/>
    </source>
</evidence>
<sequence length="279" mass="32351">MPRHCGHASHSGYSRGHRNKLSDHARRHRDDVDDIFSKLILFGSVSWTDLRNDRCSDCSVMDYFNHLFGSHRARAPVQTANANGTNHTKFSRSQPPSFESQCRVHAEKPSENHSECPPQRQVDIESPIMIQSPRVAPHHRGLQPSKSCLNRTGRRDRSRPRRVQISNEAICLETGEEYRPNSRSHKQWKHDTQQQRARRRGNNNHYSVKGDWEPQYRHIAMMSVSKAPARAWTDWELDKQLSLARRVATKNMCNTTVITSKRDRHLHPCLITSRGDVDW</sequence>
<proteinExistence type="predicted"/>
<name>A0AAN6YLS2_9PEZI</name>
<feature type="compositionally biased region" description="Basic residues" evidence="1">
    <location>
        <begin position="152"/>
        <end position="161"/>
    </location>
</feature>
<feature type="region of interest" description="Disordered" evidence="1">
    <location>
        <begin position="176"/>
        <end position="209"/>
    </location>
</feature>
<organism evidence="2 3">
    <name type="scientific">Podospora fimiseda</name>
    <dbReference type="NCBI Taxonomy" id="252190"/>
    <lineage>
        <taxon>Eukaryota</taxon>
        <taxon>Fungi</taxon>
        <taxon>Dikarya</taxon>
        <taxon>Ascomycota</taxon>
        <taxon>Pezizomycotina</taxon>
        <taxon>Sordariomycetes</taxon>
        <taxon>Sordariomycetidae</taxon>
        <taxon>Sordariales</taxon>
        <taxon>Podosporaceae</taxon>
        <taxon>Podospora</taxon>
    </lineage>
</organism>
<evidence type="ECO:0000313" key="2">
    <source>
        <dbReference type="EMBL" id="KAK4221614.1"/>
    </source>
</evidence>
<comment type="caution">
    <text evidence="2">The sequence shown here is derived from an EMBL/GenBank/DDBJ whole genome shotgun (WGS) entry which is preliminary data.</text>
</comment>
<feature type="region of interest" description="Disordered" evidence="1">
    <location>
        <begin position="81"/>
        <end position="121"/>
    </location>
</feature>
<dbReference type="EMBL" id="MU865530">
    <property type="protein sequence ID" value="KAK4221614.1"/>
    <property type="molecule type" value="Genomic_DNA"/>
</dbReference>
<keyword evidence="3" id="KW-1185">Reference proteome</keyword>
<feature type="compositionally biased region" description="Basic and acidic residues" evidence="1">
    <location>
        <begin position="102"/>
        <end position="114"/>
    </location>
</feature>
<feature type="compositionally biased region" description="Polar residues" evidence="1">
    <location>
        <begin position="81"/>
        <end position="100"/>
    </location>
</feature>
<dbReference type="Proteomes" id="UP001301958">
    <property type="component" value="Unassembled WGS sequence"/>
</dbReference>
<reference evidence="2" key="1">
    <citation type="journal article" date="2023" name="Mol. Phylogenet. Evol.">
        <title>Genome-scale phylogeny and comparative genomics of the fungal order Sordariales.</title>
        <authorList>
            <person name="Hensen N."/>
            <person name="Bonometti L."/>
            <person name="Westerberg I."/>
            <person name="Brannstrom I.O."/>
            <person name="Guillou S."/>
            <person name="Cros-Aarteil S."/>
            <person name="Calhoun S."/>
            <person name="Haridas S."/>
            <person name="Kuo A."/>
            <person name="Mondo S."/>
            <person name="Pangilinan J."/>
            <person name="Riley R."/>
            <person name="LaButti K."/>
            <person name="Andreopoulos B."/>
            <person name="Lipzen A."/>
            <person name="Chen C."/>
            <person name="Yan M."/>
            <person name="Daum C."/>
            <person name="Ng V."/>
            <person name="Clum A."/>
            <person name="Steindorff A."/>
            <person name="Ohm R.A."/>
            <person name="Martin F."/>
            <person name="Silar P."/>
            <person name="Natvig D.O."/>
            <person name="Lalanne C."/>
            <person name="Gautier V."/>
            <person name="Ament-Velasquez S.L."/>
            <person name="Kruys A."/>
            <person name="Hutchinson M.I."/>
            <person name="Powell A.J."/>
            <person name="Barry K."/>
            <person name="Miller A.N."/>
            <person name="Grigoriev I.V."/>
            <person name="Debuchy R."/>
            <person name="Gladieux P."/>
            <person name="Hiltunen Thoren M."/>
            <person name="Johannesson H."/>
        </authorList>
    </citation>
    <scope>NUCLEOTIDE SEQUENCE</scope>
    <source>
        <strain evidence="2">CBS 990.96</strain>
    </source>
</reference>
<dbReference type="AlphaFoldDB" id="A0AAN6YLS2"/>
<evidence type="ECO:0000313" key="3">
    <source>
        <dbReference type="Proteomes" id="UP001301958"/>
    </source>
</evidence>